<accession>A0ACB7PQG2</accession>
<comment type="caution">
    <text evidence="1">The sequence shown here is derived from an EMBL/GenBank/DDBJ whole genome shotgun (WGS) entry which is preliminary data.</text>
</comment>
<gene>
    <name evidence="1" type="ORF">F5144DRAFT_598755</name>
</gene>
<dbReference type="EMBL" id="JAGIZQ010000001">
    <property type="protein sequence ID" value="KAH6651363.1"/>
    <property type="molecule type" value="Genomic_DNA"/>
</dbReference>
<organism evidence="1 2">
    <name type="scientific">Chaetomium tenue</name>
    <dbReference type="NCBI Taxonomy" id="1854479"/>
    <lineage>
        <taxon>Eukaryota</taxon>
        <taxon>Fungi</taxon>
        <taxon>Dikarya</taxon>
        <taxon>Ascomycota</taxon>
        <taxon>Pezizomycotina</taxon>
        <taxon>Sordariomycetes</taxon>
        <taxon>Sordariomycetidae</taxon>
        <taxon>Sordariales</taxon>
        <taxon>Chaetomiaceae</taxon>
        <taxon>Chaetomium</taxon>
    </lineage>
</organism>
<dbReference type="Proteomes" id="UP000724584">
    <property type="component" value="Unassembled WGS sequence"/>
</dbReference>
<protein>
    <submittedName>
        <fullName evidence="1">Uncharacterized protein</fullName>
    </submittedName>
</protein>
<reference evidence="1 2" key="1">
    <citation type="journal article" date="2021" name="Nat. Commun.">
        <title>Genetic determinants of endophytism in the Arabidopsis root mycobiome.</title>
        <authorList>
            <person name="Mesny F."/>
            <person name="Miyauchi S."/>
            <person name="Thiergart T."/>
            <person name="Pickel B."/>
            <person name="Atanasova L."/>
            <person name="Karlsson M."/>
            <person name="Huettel B."/>
            <person name="Barry K.W."/>
            <person name="Haridas S."/>
            <person name="Chen C."/>
            <person name="Bauer D."/>
            <person name="Andreopoulos W."/>
            <person name="Pangilinan J."/>
            <person name="LaButti K."/>
            <person name="Riley R."/>
            <person name="Lipzen A."/>
            <person name="Clum A."/>
            <person name="Drula E."/>
            <person name="Henrissat B."/>
            <person name="Kohler A."/>
            <person name="Grigoriev I.V."/>
            <person name="Martin F.M."/>
            <person name="Hacquard S."/>
        </authorList>
    </citation>
    <scope>NUCLEOTIDE SEQUENCE [LARGE SCALE GENOMIC DNA]</scope>
    <source>
        <strain evidence="1 2">MPI-SDFR-AT-0079</strain>
    </source>
</reference>
<evidence type="ECO:0000313" key="2">
    <source>
        <dbReference type="Proteomes" id="UP000724584"/>
    </source>
</evidence>
<sequence length="339" mass="36889">MATFESGVINTTTPISTPAIIITDTIASGVDEAEPATSVVDDSDSDNSVANMVTNRTSIPADVIITTRVTFGTATKDRRAFLRNVTERITASITESITQSISENAIESPAGSPAASFTEGMLLDIESMAESIIESLPDSPIESIPGRPTDSASENKIALRNCMCGGGTVVPSEHTHDRVYLVTYMTTDLPHHAICVETNPENPSTDWGRLFQVNGNLYEGMYHEFKPCQHPFRSLTGHTMKHIGWVRRGGGARVDEVCGLVPAPAKQWDDRLKRIDPDAPVRHCQHWVVDAVAALGESGVLQPRRAWDDGSVLVRRGALYSDRERSAYGQGLRLPVQFC</sequence>
<proteinExistence type="predicted"/>
<evidence type="ECO:0000313" key="1">
    <source>
        <dbReference type="EMBL" id="KAH6651363.1"/>
    </source>
</evidence>
<name>A0ACB7PQG2_9PEZI</name>
<keyword evidence="2" id="KW-1185">Reference proteome</keyword>